<comment type="caution">
    <text evidence="2">The sequence shown here is derived from an EMBL/GenBank/DDBJ whole genome shotgun (WGS) entry which is preliminary data.</text>
</comment>
<reference evidence="2" key="1">
    <citation type="journal article" date="2014" name="Front. Microbiol.">
        <title>High frequency of phylogenetically diverse reductive dehalogenase-homologous genes in deep subseafloor sedimentary metagenomes.</title>
        <authorList>
            <person name="Kawai M."/>
            <person name="Futagami T."/>
            <person name="Toyoda A."/>
            <person name="Takaki Y."/>
            <person name="Nishi S."/>
            <person name="Hori S."/>
            <person name="Arai W."/>
            <person name="Tsubouchi T."/>
            <person name="Morono Y."/>
            <person name="Uchiyama I."/>
            <person name="Ito T."/>
            <person name="Fujiyama A."/>
            <person name="Inagaki F."/>
            <person name="Takami H."/>
        </authorList>
    </citation>
    <scope>NUCLEOTIDE SEQUENCE</scope>
    <source>
        <strain evidence="2">Expedition CK06-06</strain>
    </source>
</reference>
<evidence type="ECO:0000313" key="2">
    <source>
        <dbReference type="EMBL" id="GAH46490.1"/>
    </source>
</evidence>
<name>X1GNS7_9ZZZZ</name>
<evidence type="ECO:0000256" key="1">
    <source>
        <dbReference type="SAM" id="Phobius"/>
    </source>
</evidence>
<proteinExistence type="predicted"/>
<keyword evidence="1" id="KW-0812">Transmembrane</keyword>
<feature type="transmembrane region" description="Helical" evidence="1">
    <location>
        <begin position="47"/>
        <end position="67"/>
    </location>
</feature>
<protein>
    <submittedName>
        <fullName evidence="2">Uncharacterized protein</fullName>
    </submittedName>
</protein>
<accession>X1GNS7</accession>
<keyword evidence="1" id="KW-1133">Transmembrane helix</keyword>
<sequence length="80" mass="8713">MMGKRKVSIFSVLVLIVGLSGLGVGMYNGGFTNHYSVHLQDVRNDLLSGVHTVTVVIIGTYSANYIWESSLIVQKVSNVE</sequence>
<dbReference type="AlphaFoldDB" id="X1GNS7"/>
<keyword evidence="1" id="KW-0472">Membrane</keyword>
<organism evidence="2">
    <name type="scientific">marine sediment metagenome</name>
    <dbReference type="NCBI Taxonomy" id="412755"/>
    <lineage>
        <taxon>unclassified sequences</taxon>
        <taxon>metagenomes</taxon>
        <taxon>ecological metagenomes</taxon>
    </lineage>
</organism>
<dbReference type="EMBL" id="BARU01007606">
    <property type="protein sequence ID" value="GAH46490.1"/>
    <property type="molecule type" value="Genomic_DNA"/>
</dbReference>
<gene>
    <name evidence="2" type="ORF">S03H2_14983</name>
</gene>
<feature type="transmembrane region" description="Helical" evidence="1">
    <location>
        <begin position="7"/>
        <end position="27"/>
    </location>
</feature>